<organism evidence="1 2">
    <name type="scientific">Saezia sanguinis</name>
    <dbReference type="NCBI Taxonomy" id="1965230"/>
    <lineage>
        <taxon>Bacteria</taxon>
        <taxon>Pseudomonadati</taxon>
        <taxon>Pseudomonadota</taxon>
        <taxon>Betaproteobacteria</taxon>
        <taxon>Burkholderiales</taxon>
        <taxon>Saeziaceae</taxon>
        <taxon>Saezia</taxon>
    </lineage>
</organism>
<name>A0A433SFL5_9BURK</name>
<comment type="caution">
    <text evidence="1">The sequence shown here is derived from an EMBL/GenBank/DDBJ whole genome shotgun (WGS) entry which is preliminary data.</text>
</comment>
<dbReference type="AlphaFoldDB" id="A0A433SFL5"/>
<dbReference type="EMBL" id="PQSP01000001">
    <property type="protein sequence ID" value="RUS67528.1"/>
    <property type="molecule type" value="Genomic_DNA"/>
</dbReference>
<proteinExistence type="predicted"/>
<gene>
    <name evidence="1" type="ORF">CUZ56_00002</name>
</gene>
<reference evidence="1 2" key="1">
    <citation type="submission" date="2018-01" db="EMBL/GenBank/DDBJ databases">
        <title>Saezia sanguinis gen. nov., sp. nov., in the order Burkholderiales isolated from human blood.</title>
        <authorList>
            <person name="Medina-Pascual M.J."/>
            <person name="Valdezate S."/>
            <person name="Monzon S."/>
            <person name="Cuesta I."/>
            <person name="Carrasco G."/>
            <person name="Villalon P."/>
            <person name="Saez-Nieto J.A."/>
        </authorList>
    </citation>
    <scope>NUCLEOTIDE SEQUENCE [LARGE SCALE GENOMIC DNA]</scope>
    <source>
        <strain evidence="1 2">CNM695-12</strain>
    </source>
</reference>
<evidence type="ECO:0000313" key="2">
    <source>
        <dbReference type="Proteomes" id="UP000286947"/>
    </source>
</evidence>
<protein>
    <submittedName>
        <fullName evidence="1">Uncharacterized protein</fullName>
    </submittedName>
</protein>
<dbReference type="Proteomes" id="UP000286947">
    <property type="component" value="Unassembled WGS sequence"/>
</dbReference>
<evidence type="ECO:0000313" key="1">
    <source>
        <dbReference type="EMBL" id="RUS67528.1"/>
    </source>
</evidence>
<keyword evidence="2" id="KW-1185">Reference proteome</keyword>
<sequence>MAAAVAAGGGASGDDEYISCEPVGAEVNGACVLEAVEVEQLPVHNACIAAAEGTNGDVFACGYGGGFAADGSQAQGGASLIDKGVGATAKVADGNRFGVAYAIQVGVRKSA</sequence>
<accession>A0A433SFL5</accession>